<reference evidence="2 3" key="1">
    <citation type="submission" date="2015-10" db="EMBL/GenBank/DDBJ databases">
        <title>Pseudomonas helleri sp. nov. and Pseudomonas weihenstephanensis sp. nov., isolated from raw cows milk.</title>
        <authorList>
            <person name="Von Neubeck M."/>
            <person name="Huptas C."/>
            <person name="Wenning M."/>
            <person name="Scherer S."/>
        </authorList>
    </citation>
    <scope>NUCLEOTIDE SEQUENCE [LARGE SCALE GENOMIC DNA]</scope>
    <source>
        <strain evidence="2 3">BSTT44</strain>
    </source>
</reference>
<sequence length="97" mass="10523">MRFSLLALLAFCWIQSANAFDTTTQNTVLTGYVTSKVTSAPFDNKVIVAAQDDAAAFIASDGQQRGAQLESALRYLRQTQPKLNASDLELAQAILVQ</sequence>
<dbReference type="NCBIfam" id="TIGR02448">
    <property type="entry name" value="conserverd hypothetical protein"/>
    <property type="match status" value="1"/>
</dbReference>
<dbReference type="RefSeq" id="WP_055104144.1">
    <property type="nucleotide sequence ID" value="NZ_LLWH01000199.1"/>
</dbReference>
<protein>
    <submittedName>
        <fullName evidence="2">Holliday junction resolvase</fullName>
    </submittedName>
</protein>
<dbReference type="EMBL" id="LLWH01000199">
    <property type="protein sequence ID" value="KQB52371.1"/>
    <property type="molecule type" value="Genomic_DNA"/>
</dbReference>
<evidence type="ECO:0000256" key="1">
    <source>
        <dbReference type="SAM" id="SignalP"/>
    </source>
</evidence>
<gene>
    <name evidence="2" type="ORF">AQS70_14635</name>
</gene>
<evidence type="ECO:0000313" key="2">
    <source>
        <dbReference type="EMBL" id="KQB52371.1"/>
    </source>
</evidence>
<name>A0A0Q0SZB1_9PSED</name>
<accession>A0A0Q0SZB1</accession>
<dbReference type="Pfam" id="PF09498">
    <property type="entry name" value="DUF2388"/>
    <property type="match status" value="1"/>
</dbReference>
<keyword evidence="3" id="KW-1185">Reference proteome</keyword>
<dbReference type="STRING" id="1563157.AQS70_14635"/>
<dbReference type="Proteomes" id="UP000050342">
    <property type="component" value="Unassembled WGS sequence"/>
</dbReference>
<dbReference type="OrthoDB" id="6899961at2"/>
<feature type="signal peptide" evidence="1">
    <location>
        <begin position="1"/>
        <end position="19"/>
    </location>
</feature>
<comment type="caution">
    <text evidence="2">The sequence shown here is derived from an EMBL/GenBank/DDBJ whole genome shotgun (WGS) entry which is preliminary data.</text>
</comment>
<keyword evidence="1" id="KW-0732">Signal</keyword>
<evidence type="ECO:0000313" key="3">
    <source>
        <dbReference type="Proteomes" id="UP000050342"/>
    </source>
</evidence>
<organism evidence="2 3">
    <name type="scientific">Pseudomonas endophytica</name>
    <dbReference type="NCBI Taxonomy" id="1563157"/>
    <lineage>
        <taxon>Bacteria</taxon>
        <taxon>Pseudomonadati</taxon>
        <taxon>Pseudomonadota</taxon>
        <taxon>Gammaproteobacteria</taxon>
        <taxon>Pseudomonadales</taxon>
        <taxon>Pseudomonadaceae</taxon>
        <taxon>Pseudomonas</taxon>
    </lineage>
</organism>
<proteinExistence type="predicted"/>
<dbReference type="InterPro" id="IPR012661">
    <property type="entry name" value="CHP02448"/>
</dbReference>
<feature type="chain" id="PRO_5006184031" evidence="1">
    <location>
        <begin position="20"/>
        <end position="97"/>
    </location>
</feature>
<dbReference type="AlphaFoldDB" id="A0A0Q0SZB1"/>